<dbReference type="SUPFAM" id="SSF56731">
    <property type="entry name" value="DNA primase core"/>
    <property type="match status" value="1"/>
</dbReference>
<name>A0A2T0SYM5_9BACT</name>
<evidence type="ECO:0000313" key="1">
    <source>
        <dbReference type="EMBL" id="PRY38522.1"/>
    </source>
</evidence>
<dbReference type="Gene3D" id="3.40.1360.10">
    <property type="match status" value="1"/>
</dbReference>
<dbReference type="OrthoDB" id="877327at2"/>
<comment type="caution">
    <text evidence="1">The sequence shown here is derived from an EMBL/GenBank/DDBJ whole genome shotgun (WGS) entry which is preliminary data.</text>
</comment>
<proteinExistence type="predicted"/>
<gene>
    <name evidence="1" type="ORF">CLV58_109249</name>
</gene>
<sequence length="336" mass="39037">MFSFDLIVSKEFILSRITEEQIFERYLGHYPRLGEKYTNTLPGRPKLDRSPGCSYFERSDGRLVFKDWAWTPPDSLSRAWDCFAVARQYMGCGYQAALDGIAKDFGLIDGTTNTSVPAIYDQQITHRDQKPREGYTPIQVHRTHWKDSNLAFWQLPDLQFTPDKLESHRVFPIDAYWQDGWLAQSGLTRSYGYQLGPVDKWQIYRPYVKNKRYKFRQSSSSWVIGTSELRKEDYVLMTKSKKDLVLLKELGYNACCVLSETIWLTPQQINQVEGFGKPILLFDNDQPGLVAAQERAEAWDWSYMTYPVDWGKDSWDVAKARGTAAVRDFLDETLDH</sequence>
<dbReference type="Proteomes" id="UP000238375">
    <property type="component" value="Unassembled WGS sequence"/>
</dbReference>
<evidence type="ECO:0008006" key="3">
    <source>
        <dbReference type="Google" id="ProtNLM"/>
    </source>
</evidence>
<dbReference type="AlphaFoldDB" id="A0A2T0SYM5"/>
<evidence type="ECO:0000313" key="2">
    <source>
        <dbReference type="Proteomes" id="UP000238375"/>
    </source>
</evidence>
<protein>
    <recommendedName>
        <fullName evidence="3">Toprim domain-containing protein</fullName>
    </recommendedName>
</protein>
<dbReference type="EMBL" id="PVTE01000009">
    <property type="protein sequence ID" value="PRY38522.1"/>
    <property type="molecule type" value="Genomic_DNA"/>
</dbReference>
<keyword evidence="2" id="KW-1185">Reference proteome</keyword>
<dbReference type="RefSeq" id="WP_106138246.1">
    <property type="nucleotide sequence ID" value="NZ_PVTE01000009.1"/>
</dbReference>
<reference evidence="1 2" key="1">
    <citation type="submission" date="2018-03" db="EMBL/GenBank/DDBJ databases">
        <title>Genomic Encyclopedia of Archaeal and Bacterial Type Strains, Phase II (KMG-II): from individual species to whole genera.</title>
        <authorList>
            <person name="Goeker M."/>
        </authorList>
    </citation>
    <scope>NUCLEOTIDE SEQUENCE [LARGE SCALE GENOMIC DNA]</scope>
    <source>
        <strain evidence="1 2">DSM 28354</strain>
    </source>
</reference>
<accession>A0A2T0SYM5</accession>
<organism evidence="1 2">
    <name type="scientific">Spirosoma oryzae</name>
    <dbReference type="NCBI Taxonomy" id="1469603"/>
    <lineage>
        <taxon>Bacteria</taxon>
        <taxon>Pseudomonadati</taxon>
        <taxon>Bacteroidota</taxon>
        <taxon>Cytophagia</taxon>
        <taxon>Cytophagales</taxon>
        <taxon>Cytophagaceae</taxon>
        <taxon>Spirosoma</taxon>
    </lineage>
</organism>